<accession>A0A0G4PSI7</accession>
<feature type="transmembrane region" description="Helical" evidence="2">
    <location>
        <begin position="6"/>
        <end position="26"/>
    </location>
</feature>
<keyword evidence="4" id="KW-1185">Reference proteome</keyword>
<feature type="region of interest" description="Disordered" evidence="1">
    <location>
        <begin position="41"/>
        <end position="64"/>
    </location>
</feature>
<evidence type="ECO:0000256" key="1">
    <source>
        <dbReference type="SAM" id="MobiDB-lite"/>
    </source>
</evidence>
<organism evidence="3 4">
    <name type="scientific">Penicillium camemberti (strain FM 013)</name>
    <dbReference type="NCBI Taxonomy" id="1429867"/>
    <lineage>
        <taxon>Eukaryota</taxon>
        <taxon>Fungi</taxon>
        <taxon>Dikarya</taxon>
        <taxon>Ascomycota</taxon>
        <taxon>Pezizomycotina</taxon>
        <taxon>Eurotiomycetes</taxon>
        <taxon>Eurotiomycetidae</taxon>
        <taxon>Eurotiales</taxon>
        <taxon>Aspergillaceae</taxon>
        <taxon>Penicillium</taxon>
    </lineage>
</organism>
<sequence length="80" mass="9500">MGLSVEAIIAIMALFVALIQPLCALWKYISRQNSKRETLPKYTIQTTSPRIPQDPRWPHDRHDNPPGLYKARKWEWEYYT</sequence>
<proteinExistence type="predicted"/>
<keyword evidence="2" id="KW-1133">Transmembrane helix</keyword>
<keyword evidence="2" id="KW-0812">Transmembrane</keyword>
<dbReference type="EMBL" id="HG793166">
    <property type="protein sequence ID" value="CRL29106.1"/>
    <property type="molecule type" value="Genomic_DNA"/>
</dbReference>
<evidence type="ECO:0000313" key="3">
    <source>
        <dbReference type="EMBL" id="CRL29106.1"/>
    </source>
</evidence>
<name>A0A0G4PSI7_PENC3</name>
<gene>
    <name evidence="3" type="ORF">PCAMFM013_S033g000026</name>
</gene>
<reference evidence="3 4" key="1">
    <citation type="journal article" date="2014" name="Nat. Commun.">
        <title>Multiple recent horizontal transfers of a large genomic region in cheese making fungi.</title>
        <authorList>
            <person name="Cheeseman K."/>
            <person name="Ropars J."/>
            <person name="Renault P."/>
            <person name="Dupont J."/>
            <person name="Gouzy J."/>
            <person name="Branca A."/>
            <person name="Abraham A.L."/>
            <person name="Ceppi M."/>
            <person name="Conseiller E."/>
            <person name="Debuchy R."/>
            <person name="Malagnac F."/>
            <person name="Goarin A."/>
            <person name="Silar P."/>
            <person name="Lacoste S."/>
            <person name="Sallet E."/>
            <person name="Bensimon A."/>
            <person name="Giraud T."/>
            <person name="Brygoo Y."/>
        </authorList>
    </citation>
    <scope>NUCLEOTIDE SEQUENCE [LARGE SCALE GENOMIC DNA]</scope>
    <source>
        <strain evidence="4">FM 013</strain>
    </source>
</reference>
<evidence type="ECO:0000313" key="4">
    <source>
        <dbReference type="Proteomes" id="UP000053732"/>
    </source>
</evidence>
<dbReference type="Proteomes" id="UP000053732">
    <property type="component" value="Unassembled WGS sequence"/>
</dbReference>
<keyword evidence="2" id="KW-0472">Membrane</keyword>
<evidence type="ECO:0000256" key="2">
    <source>
        <dbReference type="SAM" id="Phobius"/>
    </source>
</evidence>
<protein>
    <submittedName>
        <fullName evidence="3">Str. FM013</fullName>
    </submittedName>
</protein>
<dbReference type="AlphaFoldDB" id="A0A0G4PSI7"/>